<dbReference type="Gene3D" id="3.30.70.330">
    <property type="match status" value="1"/>
</dbReference>
<dbReference type="EMBL" id="JAACLJ010000001">
    <property type="protein sequence ID" value="KAF4594907.1"/>
    <property type="molecule type" value="Genomic_DNA"/>
</dbReference>
<sequence>MLVSRTIISTVTRHSGRGTTRLAQIKGLGGGGPCEADDRKELATDLSSVPHFIQTALLRPALHQLYFAPYLLCTLPFSHPTLLAQAVFVMAGRRGRAMTMAERTKDTGQKLERDDANSRIAHAHLAAEKHRGRGGSLQASAGGYGSAGGLSSDAHGAASLPFDEMTLELLHQKLHSSGVGKPSATFFPQSQSCGTIFGLVSPGSSQGHGQGYFSPASTVSGNLTEPRSYAPRASGQLVADGGPPPKFDLGDVANSGQAQSDAIGQPLAQAPPGLEMSSWPRSPESGTWGNCSVELQSLINTPTGLPQLNAALDPSVFPFVEAPRAAQAMNFGVVKLKNIPFATKRAEVIALVGRNSKILKDSDEPIHIIMERVTSKTMDAYVEFINLEEAMKTVDKHQQNLSAGRPSRLGDRPVEVELSSQGSLMRDLFPLARGLIWDGATPQLKPFNANFAWENFRGFISEEEMVMLVKHVEVPHRSPYSRDCPQRPYECLISTLKKFPWYATDKITLSQRQAMYTATERLLQVLQDKVKRGSDTANLTPQLLMRLTNTAMACPGFTPLMKDNIAWLMQVPDAEQRFFGQPLHAYAWRHQYSLAPKPGTPLDVIEWYVGVIRKQTQRDMVSRPHAIRTELQELGQQTDLHWGYFWAELGHGFGPHFDQLTLSQVAVAEFSAVERILSRALPHY</sequence>
<evidence type="ECO:0000256" key="1">
    <source>
        <dbReference type="SAM" id="MobiDB-lite"/>
    </source>
</evidence>
<dbReference type="GO" id="GO:0003676">
    <property type="term" value="F:nucleic acid binding"/>
    <property type="evidence" value="ECO:0007669"/>
    <property type="project" value="InterPro"/>
</dbReference>
<keyword evidence="3" id="KW-1185">Reference proteome</keyword>
<dbReference type="SUPFAM" id="SSF54928">
    <property type="entry name" value="RNA-binding domain, RBD"/>
    <property type="match status" value="1"/>
</dbReference>
<evidence type="ECO:0000313" key="2">
    <source>
        <dbReference type="EMBL" id="KAF4594907.1"/>
    </source>
</evidence>
<evidence type="ECO:0000313" key="3">
    <source>
        <dbReference type="Proteomes" id="UP000562929"/>
    </source>
</evidence>
<reference evidence="2 3" key="1">
    <citation type="journal article" date="2020" name="G3 (Bethesda)">
        <title>Genetic Underpinnings of Host Manipulation by Ophiocordyceps as Revealed by Comparative Transcriptomics.</title>
        <authorList>
            <person name="Will I."/>
            <person name="Das B."/>
            <person name="Trinh T."/>
            <person name="Brachmann A."/>
            <person name="Ohm R.A."/>
            <person name="de Bekker C."/>
        </authorList>
    </citation>
    <scope>NUCLEOTIDE SEQUENCE [LARGE SCALE GENOMIC DNA]</scope>
    <source>
        <strain evidence="2 3">EC05</strain>
    </source>
</reference>
<protein>
    <submittedName>
        <fullName evidence="2">RNA recognition, RNP-1</fullName>
    </submittedName>
</protein>
<dbReference type="CDD" id="cd12254">
    <property type="entry name" value="RRM_hnRNPH_ESRPs_RBM12_like"/>
    <property type="match status" value="1"/>
</dbReference>
<organism evidence="2 3">
    <name type="scientific">Ophiocordyceps camponoti-floridani</name>
    <dbReference type="NCBI Taxonomy" id="2030778"/>
    <lineage>
        <taxon>Eukaryota</taxon>
        <taxon>Fungi</taxon>
        <taxon>Dikarya</taxon>
        <taxon>Ascomycota</taxon>
        <taxon>Pezizomycotina</taxon>
        <taxon>Sordariomycetes</taxon>
        <taxon>Hypocreomycetidae</taxon>
        <taxon>Hypocreales</taxon>
        <taxon>Ophiocordycipitaceae</taxon>
        <taxon>Ophiocordyceps</taxon>
    </lineage>
</organism>
<gene>
    <name evidence="2" type="ORF">GQ602_000520</name>
</gene>
<dbReference type="OrthoDB" id="336240at2759"/>
<comment type="caution">
    <text evidence="2">The sequence shown here is derived from an EMBL/GenBank/DDBJ whole genome shotgun (WGS) entry which is preliminary data.</text>
</comment>
<dbReference type="InterPro" id="IPR012677">
    <property type="entry name" value="Nucleotide-bd_a/b_plait_sf"/>
</dbReference>
<dbReference type="AlphaFoldDB" id="A0A8H4QCF2"/>
<accession>A0A8H4QCF2</accession>
<dbReference type="Proteomes" id="UP000562929">
    <property type="component" value="Unassembled WGS sequence"/>
</dbReference>
<name>A0A8H4QCF2_9HYPO</name>
<feature type="region of interest" description="Disordered" evidence="1">
    <location>
        <begin position="227"/>
        <end position="266"/>
    </location>
</feature>
<proteinExistence type="predicted"/>
<dbReference type="InterPro" id="IPR035979">
    <property type="entry name" value="RBD_domain_sf"/>
</dbReference>